<dbReference type="InterPro" id="IPR016093">
    <property type="entry name" value="MIR_motif"/>
</dbReference>
<accession>A0A9N9RX54</accession>
<keyword evidence="2" id="KW-0677">Repeat</keyword>
<evidence type="ECO:0000256" key="1">
    <source>
        <dbReference type="ARBA" id="ARBA00022729"/>
    </source>
</evidence>
<dbReference type="Proteomes" id="UP001153620">
    <property type="component" value="Chromosome 2"/>
</dbReference>
<dbReference type="PANTHER" id="PTHR46809:SF2">
    <property type="entry name" value="GH21273P"/>
    <property type="match status" value="1"/>
</dbReference>
<dbReference type="EMBL" id="OU895878">
    <property type="protein sequence ID" value="CAG9805211.1"/>
    <property type="molecule type" value="Genomic_DNA"/>
</dbReference>
<feature type="signal peptide" evidence="3">
    <location>
        <begin position="1"/>
        <end position="22"/>
    </location>
</feature>
<dbReference type="Gene3D" id="2.80.10.50">
    <property type="match status" value="1"/>
</dbReference>
<dbReference type="SUPFAM" id="SSF82109">
    <property type="entry name" value="MIR domain"/>
    <property type="match status" value="1"/>
</dbReference>
<feature type="domain" description="MIR" evidence="4">
    <location>
        <begin position="88"/>
        <end position="144"/>
    </location>
</feature>
<dbReference type="CDD" id="cd23293">
    <property type="entry name" value="beta-trefoil_MIR_SDF2_meta"/>
    <property type="match status" value="1"/>
</dbReference>
<dbReference type="SMART" id="SM00472">
    <property type="entry name" value="MIR"/>
    <property type="match status" value="3"/>
</dbReference>
<dbReference type="AlphaFoldDB" id="A0A9N9RX54"/>
<evidence type="ECO:0000259" key="4">
    <source>
        <dbReference type="PROSITE" id="PS50919"/>
    </source>
</evidence>
<proteinExistence type="predicted"/>
<dbReference type="PROSITE" id="PS50919">
    <property type="entry name" value="MIR"/>
    <property type="match status" value="2"/>
</dbReference>
<dbReference type="PANTHER" id="PTHR46809">
    <property type="entry name" value="STROMAL CELL-DERIVED FACTOR 2-LIKE PROTEIN"/>
    <property type="match status" value="1"/>
</dbReference>
<gene>
    <name evidence="5" type="ORF">CHIRRI_LOCUS8088</name>
</gene>
<keyword evidence="1 3" id="KW-0732">Signal</keyword>
<evidence type="ECO:0000313" key="6">
    <source>
        <dbReference type="Proteomes" id="UP001153620"/>
    </source>
</evidence>
<evidence type="ECO:0000256" key="3">
    <source>
        <dbReference type="SAM" id="SignalP"/>
    </source>
</evidence>
<sequence length="216" mass="23775">MRALANIQLLLLALANISLIEASSKAQSVTCGSVVKLLNVDYRTRLHSHDVKYGTGSGQQSVTGVENSDDVNSHWVIKGKTNIVCDRGTVVKCGDTIRLQHLETKKNLHSHFFNSPLSGNQEVSAYGDETGEGDTGDHWEVICYGEEWLRDLKVQLRHVDTRKFLGASGRSFGRPISGQMEIVGLNSGGTGSEWQSVEGIFIHPTEFIQQNIHTEL</sequence>
<dbReference type="OrthoDB" id="5588846at2759"/>
<evidence type="ECO:0000313" key="5">
    <source>
        <dbReference type="EMBL" id="CAG9805211.1"/>
    </source>
</evidence>
<feature type="domain" description="MIR" evidence="4">
    <location>
        <begin position="26"/>
        <end position="80"/>
    </location>
</feature>
<reference evidence="5" key="1">
    <citation type="submission" date="2022-01" db="EMBL/GenBank/DDBJ databases">
        <authorList>
            <person name="King R."/>
        </authorList>
    </citation>
    <scope>NUCLEOTIDE SEQUENCE</scope>
</reference>
<feature type="chain" id="PRO_5040444364" description="MIR domain-containing protein" evidence="3">
    <location>
        <begin position="23"/>
        <end position="216"/>
    </location>
</feature>
<dbReference type="InterPro" id="IPR036300">
    <property type="entry name" value="MIR_dom_sf"/>
</dbReference>
<protein>
    <recommendedName>
        <fullName evidence="4">MIR domain-containing protein</fullName>
    </recommendedName>
</protein>
<name>A0A9N9RX54_9DIPT</name>
<organism evidence="5 6">
    <name type="scientific">Chironomus riparius</name>
    <dbReference type="NCBI Taxonomy" id="315576"/>
    <lineage>
        <taxon>Eukaryota</taxon>
        <taxon>Metazoa</taxon>
        <taxon>Ecdysozoa</taxon>
        <taxon>Arthropoda</taxon>
        <taxon>Hexapoda</taxon>
        <taxon>Insecta</taxon>
        <taxon>Pterygota</taxon>
        <taxon>Neoptera</taxon>
        <taxon>Endopterygota</taxon>
        <taxon>Diptera</taxon>
        <taxon>Nematocera</taxon>
        <taxon>Chironomoidea</taxon>
        <taxon>Chironomidae</taxon>
        <taxon>Chironominae</taxon>
        <taxon>Chironomus</taxon>
    </lineage>
</organism>
<reference evidence="5" key="2">
    <citation type="submission" date="2022-10" db="EMBL/GenBank/DDBJ databases">
        <authorList>
            <consortium name="ENA_rothamsted_submissions"/>
            <consortium name="culmorum"/>
            <person name="King R."/>
        </authorList>
    </citation>
    <scope>NUCLEOTIDE SEQUENCE</scope>
</reference>
<evidence type="ECO:0000256" key="2">
    <source>
        <dbReference type="ARBA" id="ARBA00022737"/>
    </source>
</evidence>
<dbReference type="Pfam" id="PF02815">
    <property type="entry name" value="MIR"/>
    <property type="match status" value="1"/>
</dbReference>
<keyword evidence="6" id="KW-1185">Reference proteome</keyword>